<sequence length="143" mass="16119">MPGISEEDSKLVIRNGDGEQDENRSCRAGMPDEKQAGYYRMDYWSEEILDEGSSEGGLESDYDSEDALTDESDFIDDSEDLENLVDSDGTYDSCGSDHLNGYTSEDSDELSDESDLYSPSYSRERRLLSLQENCPQSQREDMS</sequence>
<feature type="region of interest" description="Disordered" evidence="1">
    <location>
        <begin position="1"/>
        <end position="32"/>
    </location>
</feature>
<feature type="compositionally biased region" description="Acidic residues" evidence="1">
    <location>
        <begin position="105"/>
        <end position="115"/>
    </location>
</feature>
<reference evidence="2 3" key="1">
    <citation type="submission" date="2021-02" db="EMBL/GenBank/DDBJ databases">
        <title>Genome assembly of Pseudopithomyces chartarum.</title>
        <authorList>
            <person name="Jauregui R."/>
            <person name="Singh J."/>
            <person name="Voisey C."/>
        </authorList>
    </citation>
    <scope>NUCLEOTIDE SEQUENCE [LARGE SCALE GENOMIC DNA]</scope>
    <source>
        <strain evidence="2 3">AGR01</strain>
    </source>
</reference>
<evidence type="ECO:0000313" key="3">
    <source>
        <dbReference type="Proteomes" id="UP001280581"/>
    </source>
</evidence>
<organism evidence="2 3">
    <name type="scientific">Pseudopithomyces chartarum</name>
    <dbReference type="NCBI Taxonomy" id="1892770"/>
    <lineage>
        <taxon>Eukaryota</taxon>
        <taxon>Fungi</taxon>
        <taxon>Dikarya</taxon>
        <taxon>Ascomycota</taxon>
        <taxon>Pezizomycotina</taxon>
        <taxon>Dothideomycetes</taxon>
        <taxon>Pleosporomycetidae</taxon>
        <taxon>Pleosporales</taxon>
        <taxon>Massarineae</taxon>
        <taxon>Didymosphaeriaceae</taxon>
        <taxon>Pseudopithomyces</taxon>
    </lineage>
</organism>
<gene>
    <name evidence="2" type="ORF">GRF29_8g2565974</name>
</gene>
<evidence type="ECO:0000256" key="1">
    <source>
        <dbReference type="SAM" id="MobiDB-lite"/>
    </source>
</evidence>
<accession>A0AAN6M857</accession>
<feature type="compositionally biased region" description="Basic and acidic residues" evidence="1">
    <location>
        <begin position="21"/>
        <end position="32"/>
    </location>
</feature>
<protein>
    <submittedName>
        <fullName evidence="2">Uncharacterized protein</fullName>
    </submittedName>
</protein>
<dbReference type="Proteomes" id="UP001280581">
    <property type="component" value="Unassembled WGS sequence"/>
</dbReference>
<dbReference type="AlphaFoldDB" id="A0AAN6M857"/>
<comment type="caution">
    <text evidence="2">The sequence shown here is derived from an EMBL/GenBank/DDBJ whole genome shotgun (WGS) entry which is preliminary data.</text>
</comment>
<feature type="region of interest" description="Disordered" evidence="1">
    <location>
        <begin position="50"/>
        <end position="143"/>
    </location>
</feature>
<feature type="compositionally biased region" description="Acidic residues" evidence="1">
    <location>
        <begin position="50"/>
        <end position="85"/>
    </location>
</feature>
<dbReference type="EMBL" id="WVTA01000002">
    <property type="protein sequence ID" value="KAK3216197.1"/>
    <property type="molecule type" value="Genomic_DNA"/>
</dbReference>
<evidence type="ECO:0000313" key="2">
    <source>
        <dbReference type="EMBL" id="KAK3216197.1"/>
    </source>
</evidence>
<proteinExistence type="predicted"/>
<keyword evidence="3" id="KW-1185">Reference proteome</keyword>
<name>A0AAN6M857_9PLEO</name>